<dbReference type="Pfam" id="PF00303">
    <property type="entry name" value="Thymidylat_synt"/>
    <property type="match status" value="1"/>
</dbReference>
<dbReference type="RefSeq" id="WP_023558680.1">
    <property type="nucleotide sequence ID" value="NZ_KI629786.1"/>
</dbReference>
<keyword evidence="7" id="KW-1185">Reference proteome</keyword>
<dbReference type="PANTHER" id="PTHR11548:SF9">
    <property type="entry name" value="THYMIDYLATE SYNTHASE"/>
    <property type="match status" value="1"/>
</dbReference>
<dbReference type="eggNOG" id="COG0207">
    <property type="taxonomic scope" value="Bacteria"/>
</dbReference>
<dbReference type="HOGENOM" id="CLU_066856_0_0_9"/>
<proteinExistence type="predicted"/>
<evidence type="ECO:0000313" key="6">
    <source>
        <dbReference type="EMBL" id="EST51575.1"/>
    </source>
</evidence>
<keyword evidence="2" id="KW-0489">Methyltransferase</keyword>
<comment type="caution">
    <text evidence="6">The sequence shown here is derived from an EMBL/GenBank/DDBJ whole genome shotgun (WGS) entry which is preliminary data.</text>
</comment>
<evidence type="ECO:0000256" key="4">
    <source>
        <dbReference type="ARBA" id="ARBA00022727"/>
    </source>
</evidence>
<name>V6M0Z7_9BACL</name>
<dbReference type="InterPro" id="IPR023451">
    <property type="entry name" value="Thymidate_synth/dCMP_Mease_dom"/>
</dbReference>
<dbReference type="STRING" id="1408254.T458_24480"/>
<dbReference type="OrthoDB" id="7182974at2"/>
<evidence type="ECO:0000256" key="2">
    <source>
        <dbReference type="ARBA" id="ARBA00022603"/>
    </source>
</evidence>
<evidence type="ECO:0000313" key="7">
    <source>
        <dbReference type="Proteomes" id="UP000017973"/>
    </source>
</evidence>
<sequence>MYIIGDDFDSVYTQVCKYITENGNISSPRGLHTHEILGAFVRINNPRTRMLQNKKRNISIPFAIAEWLWCIKGSNNLKMLEYYAPSYGKYSDDGETLYGAYGPRFIGELPKVISLLKRDPDTRRALIPIYSHRDVAVNSKDIPCTCGIQFLIRDQQLHAMVHMRSNDVYLGLPYDVFNFSMMQEYVASMLGVSIGTYTHLVNSLHVYDKHIQIVAEIGHSKPEYIYEMPAMPFMQQEEQIEMLIYYESNLRRGKEINLSQFNDYFKILAQHLKDYGDKKSVKEDVVYAN</sequence>
<dbReference type="EC" id="2.1.1.45" evidence="1"/>
<evidence type="ECO:0000256" key="1">
    <source>
        <dbReference type="ARBA" id="ARBA00011947"/>
    </source>
</evidence>
<dbReference type="GO" id="GO:0005829">
    <property type="term" value="C:cytosol"/>
    <property type="evidence" value="ECO:0007669"/>
    <property type="project" value="TreeGrafter"/>
</dbReference>
<evidence type="ECO:0000256" key="3">
    <source>
        <dbReference type="ARBA" id="ARBA00022679"/>
    </source>
</evidence>
<dbReference type="GO" id="GO:0006231">
    <property type="term" value="P:dTMP biosynthetic process"/>
    <property type="evidence" value="ECO:0007669"/>
    <property type="project" value="InterPro"/>
</dbReference>
<dbReference type="InterPro" id="IPR036926">
    <property type="entry name" value="Thymidate_synth/dCMP_Mease_sf"/>
</dbReference>
<evidence type="ECO:0000259" key="5">
    <source>
        <dbReference type="Pfam" id="PF00303"/>
    </source>
</evidence>
<dbReference type="InterPro" id="IPR045097">
    <property type="entry name" value="Thymidate_synth/dCMP_Mease"/>
</dbReference>
<gene>
    <name evidence="6" type="ORF">T458_24480</name>
</gene>
<dbReference type="PATRIC" id="fig|1408254.3.peg.4802"/>
<keyword evidence="4" id="KW-0545">Nucleotide biosynthesis</keyword>
<dbReference type="SUPFAM" id="SSF55831">
    <property type="entry name" value="Thymidylate synthase/dCMP hydroxymethylase"/>
    <property type="match status" value="1"/>
</dbReference>
<keyword evidence="3" id="KW-0808">Transferase</keyword>
<organism evidence="6 7">
    <name type="scientific">Brevibacillus panacihumi W25</name>
    <dbReference type="NCBI Taxonomy" id="1408254"/>
    <lineage>
        <taxon>Bacteria</taxon>
        <taxon>Bacillati</taxon>
        <taxon>Bacillota</taxon>
        <taxon>Bacilli</taxon>
        <taxon>Bacillales</taxon>
        <taxon>Paenibacillaceae</taxon>
        <taxon>Brevibacillus</taxon>
    </lineage>
</organism>
<dbReference type="CDD" id="cd00351">
    <property type="entry name" value="TS_Pyrimidine_HMase"/>
    <property type="match status" value="1"/>
</dbReference>
<reference evidence="6 7" key="1">
    <citation type="journal article" date="2014" name="Genome Announc.">
        <title>Draft Genome Sequence of Brevibacillus panacihumi Strain W25, a Halotolerant Hydrocarbon-Degrading Bacterium.</title>
        <authorList>
            <person name="Wang X."/>
            <person name="Jin D."/>
            <person name="Zhou L."/>
            <person name="Wu L."/>
            <person name="An W."/>
            <person name="Chen Y."/>
            <person name="Zhao L."/>
        </authorList>
    </citation>
    <scope>NUCLEOTIDE SEQUENCE [LARGE SCALE GENOMIC DNA]</scope>
    <source>
        <strain evidence="6 7">W25</strain>
    </source>
</reference>
<accession>V6M0Z7</accession>
<dbReference type="GO" id="GO:0032259">
    <property type="term" value="P:methylation"/>
    <property type="evidence" value="ECO:0007669"/>
    <property type="project" value="UniProtKB-KW"/>
</dbReference>
<dbReference type="GO" id="GO:0004799">
    <property type="term" value="F:thymidylate synthase activity"/>
    <property type="evidence" value="ECO:0007669"/>
    <property type="project" value="UniProtKB-EC"/>
</dbReference>
<dbReference type="InterPro" id="IPR000398">
    <property type="entry name" value="Thymidylate_synthase"/>
</dbReference>
<feature type="domain" description="Thymidylate synthase/dCMP hydroxymethylase" evidence="5">
    <location>
        <begin position="11"/>
        <end position="241"/>
    </location>
</feature>
<dbReference type="Gene3D" id="3.30.572.10">
    <property type="entry name" value="Thymidylate synthase/dCMP hydroxymethylase domain"/>
    <property type="match status" value="1"/>
</dbReference>
<dbReference type="Proteomes" id="UP000017973">
    <property type="component" value="Unassembled WGS sequence"/>
</dbReference>
<dbReference type="PRINTS" id="PR00108">
    <property type="entry name" value="THYMDSNTHASE"/>
</dbReference>
<protein>
    <recommendedName>
        <fullName evidence="1">thymidylate synthase</fullName>
        <ecNumber evidence="1">2.1.1.45</ecNumber>
    </recommendedName>
</protein>
<dbReference type="PANTHER" id="PTHR11548">
    <property type="entry name" value="THYMIDYLATE SYNTHASE 1"/>
    <property type="match status" value="1"/>
</dbReference>
<dbReference type="AlphaFoldDB" id="V6M0Z7"/>
<dbReference type="EMBL" id="AYJU01000018">
    <property type="protein sequence ID" value="EST51575.1"/>
    <property type="molecule type" value="Genomic_DNA"/>
</dbReference>